<organism evidence="1 2">
    <name type="scientific">Araneus ventricosus</name>
    <name type="common">Orbweaver spider</name>
    <name type="synonym">Epeira ventricosa</name>
    <dbReference type="NCBI Taxonomy" id="182803"/>
    <lineage>
        <taxon>Eukaryota</taxon>
        <taxon>Metazoa</taxon>
        <taxon>Ecdysozoa</taxon>
        <taxon>Arthropoda</taxon>
        <taxon>Chelicerata</taxon>
        <taxon>Arachnida</taxon>
        <taxon>Araneae</taxon>
        <taxon>Araneomorphae</taxon>
        <taxon>Entelegynae</taxon>
        <taxon>Araneoidea</taxon>
        <taxon>Araneidae</taxon>
        <taxon>Araneus</taxon>
    </lineage>
</organism>
<proteinExistence type="predicted"/>
<keyword evidence="2" id="KW-1185">Reference proteome</keyword>
<protein>
    <submittedName>
        <fullName evidence="1">Uncharacterized protein</fullName>
    </submittedName>
</protein>
<name>A0A4Y2QR45_ARAVE</name>
<sequence>MMRAIYQDNLTYEYEDYNSYFKLHLLDSFIKPLSSVHALFIKENTLSTGADVPDLRAYRPYSRNFLYTIYLEIVISVDADSRRNRSSAVLCQIILEVFQIPAILRGCNPGTTRTAAFSCIFILLESLSYPRYGTLWDSLLLEHFHLHPATFRDSLFLEHFHLHPATFWDSPLLEHFHLHPATFWDSPLLEHFHLHPELFLDSCYWSLPSVSLTFWDSRYWNISICIWLLSGIPVTGTLPSASLLSGIPVTGTLPSASGDFLGLLAGTLPSASGSDSVTDTSICVWRLSGFPLLEHSICIRFFLGLPVTGTLPSASGDFLGLPVTGTLPSASGYFLGYPVTGTLPYASGYFLGFPVSGTLPSASGYFLTHYSAT</sequence>
<dbReference type="EMBL" id="BGPR01014554">
    <property type="protein sequence ID" value="GBN65726.1"/>
    <property type="molecule type" value="Genomic_DNA"/>
</dbReference>
<comment type="caution">
    <text evidence="1">The sequence shown here is derived from an EMBL/GenBank/DDBJ whole genome shotgun (WGS) entry which is preliminary data.</text>
</comment>
<gene>
    <name evidence="1" type="ORF">AVEN_180373_1</name>
</gene>
<accession>A0A4Y2QR45</accession>
<dbReference type="AlphaFoldDB" id="A0A4Y2QR45"/>
<dbReference type="Proteomes" id="UP000499080">
    <property type="component" value="Unassembled WGS sequence"/>
</dbReference>
<evidence type="ECO:0000313" key="2">
    <source>
        <dbReference type="Proteomes" id="UP000499080"/>
    </source>
</evidence>
<evidence type="ECO:0000313" key="1">
    <source>
        <dbReference type="EMBL" id="GBN65726.1"/>
    </source>
</evidence>
<reference evidence="1 2" key="1">
    <citation type="journal article" date="2019" name="Sci. Rep.">
        <title>Orb-weaving spider Araneus ventricosus genome elucidates the spidroin gene catalogue.</title>
        <authorList>
            <person name="Kono N."/>
            <person name="Nakamura H."/>
            <person name="Ohtoshi R."/>
            <person name="Moran D.A.P."/>
            <person name="Shinohara A."/>
            <person name="Yoshida Y."/>
            <person name="Fujiwara M."/>
            <person name="Mori M."/>
            <person name="Tomita M."/>
            <person name="Arakawa K."/>
        </authorList>
    </citation>
    <scope>NUCLEOTIDE SEQUENCE [LARGE SCALE GENOMIC DNA]</scope>
</reference>